<keyword evidence="3 5" id="KW-0663">Pyridoxal phosphate</keyword>
<dbReference type="Pfam" id="PF02784">
    <property type="entry name" value="Orn_Arg_deC_N"/>
    <property type="match status" value="1"/>
</dbReference>
<feature type="binding site" evidence="5">
    <location>
        <position position="303"/>
    </location>
    <ligand>
        <name>substrate</name>
    </ligand>
</feature>
<comment type="similarity">
    <text evidence="5">Belongs to the Orn/Lys/Arg decarboxylase class-II family. LysA subfamily.</text>
</comment>
<dbReference type="CDD" id="cd06828">
    <property type="entry name" value="PLPDE_III_DapDC"/>
    <property type="match status" value="1"/>
</dbReference>
<keyword evidence="5" id="KW-0028">Amino-acid biosynthesis</keyword>
<dbReference type="InterPro" id="IPR022644">
    <property type="entry name" value="De-COase2_N"/>
</dbReference>
<feature type="binding site" evidence="5">
    <location>
        <position position="374"/>
    </location>
    <ligand>
        <name>substrate</name>
    </ligand>
</feature>
<dbReference type="InterPro" id="IPR002986">
    <property type="entry name" value="DAP_deCOOHase_LysA"/>
</dbReference>
<sequence>MPFSVFTTKSELNKKNILKSISLYKTPLWIYDANIIKNQVKKLSKFNVIRYAQKACSNIHILRLLKKCGVKIDAVSYGEIERALMSGFSPNNEEIVYTSDSFDEESLNKVVSQHITVNIGSIDMLHQLGNISPNHKIWLRVNPKFGYGHHKKTNTGGENSKHGIWDLQSAIKLVKVYNFNLVGIHMHIGSGVNYKNLKKVCESMLSCVTNLNTDISSISAGGGIPISYKLNQSCINIDEYFTLWNVVQKKLANFFNHPITLEIEPGRFLVAESCILAAKVNAVKKIKDVYFVITDAGFNDLVRPVMYGSYHHISVISNSCKLINNKIKRKTVIAGPLCESGDIFTQSNDGEVKPRLLPLIEIGDIIIFHDTGAYGSSMSSNYNSRPLIPEILFNLGTVKVIRRRQTISEMLALEL</sequence>
<dbReference type="SUPFAM" id="SSF50621">
    <property type="entry name" value="Alanine racemase C-terminal domain-like"/>
    <property type="match status" value="1"/>
</dbReference>
<dbReference type="InterPro" id="IPR029066">
    <property type="entry name" value="PLP-binding_barrel"/>
</dbReference>
<evidence type="ECO:0000256" key="5">
    <source>
        <dbReference type="HAMAP-Rule" id="MF_02120"/>
    </source>
</evidence>
<proteinExistence type="inferred from homology"/>
<reference evidence="10" key="1">
    <citation type="submission" date="2024-06" db="EMBL/GenBank/DDBJ databases">
        <authorList>
            <person name="Manzano-Marin A."/>
            <person name="Manzano-Marin A."/>
            <person name="Alejandro Manzano Marin A."/>
        </authorList>
    </citation>
    <scope>NUCLEOTIDE SEQUENCE</scope>
    <source>
        <strain evidence="10">Ancorni-2928</strain>
    </source>
</reference>
<comment type="subunit">
    <text evidence="5">Homodimer.</text>
</comment>
<evidence type="ECO:0000256" key="8">
    <source>
        <dbReference type="RuleBase" id="RU003738"/>
    </source>
</evidence>
<evidence type="ECO:0000256" key="4">
    <source>
        <dbReference type="ARBA" id="ARBA00023239"/>
    </source>
</evidence>
<dbReference type="Gene3D" id="2.40.37.10">
    <property type="entry name" value="Lyase, Ornithine Decarboxylase, Chain A, domain 1"/>
    <property type="match status" value="1"/>
</dbReference>
<dbReference type="InterPro" id="IPR022653">
    <property type="entry name" value="De-COase2_pyr-phos_BS"/>
</dbReference>
<dbReference type="EMBL" id="OZ060371">
    <property type="protein sequence ID" value="CAL4043547.1"/>
    <property type="molecule type" value="Genomic_DNA"/>
</dbReference>
<feature type="binding site" evidence="5">
    <location>
        <position position="307"/>
    </location>
    <ligand>
        <name>substrate</name>
    </ligand>
</feature>
<dbReference type="Gene3D" id="3.20.20.10">
    <property type="entry name" value="Alanine racemase"/>
    <property type="match status" value="1"/>
</dbReference>
<evidence type="ECO:0000256" key="6">
    <source>
        <dbReference type="NCBIfam" id="TIGR01048"/>
    </source>
</evidence>
<keyword evidence="2 5" id="KW-0210">Decarboxylase</keyword>
<dbReference type="PANTHER" id="PTHR43727">
    <property type="entry name" value="DIAMINOPIMELATE DECARBOXYLASE"/>
    <property type="match status" value="1"/>
</dbReference>
<dbReference type="PRINTS" id="PR01181">
    <property type="entry name" value="DAPDCRBXLASE"/>
</dbReference>
<dbReference type="GO" id="GO:0030170">
    <property type="term" value="F:pyridoxal phosphate binding"/>
    <property type="evidence" value="ECO:0007669"/>
    <property type="project" value="UniProtKB-UniRule"/>
</dbReference>
<feature type="binding site" evidence="5">
    <location>
        <position position="374"/>
    </location>
    <ligand>
        <name>pyridoxal 5'-phosphate</name>
        <dbReference type="ChEBI" id="CHEBI:597326"/>
    </ligand>
</feature>
<dbReference type="EC" id="4.1.1.20" evidence="5 6"/>
<dbReference type="SUPFAM" id="SSF51419">
    <property type="entry name" value="PLP-binding barrel"/>
    <property type="match status" value="1"/>
</dbReference>
<evidence type="ECO:0000256" key="1">
    <source>
        <dbReference type="ARBA" id="ARBA00001933"/>
    </source>
</evidence>
<dbReference type="PANTHER" id="PTHR43727:SF2">
    <property type="entry name" value="GROUP IV DECARBOXYLASE"/>
    <property type="match status" value="1"/>
</dbReference>
<keyword evidence="4 5" id="KW-0456">Lyase</keyword>
<feature type="binding site" evidence="5">
    <location>
        <begin position="264"/>
        <end position="267"/>
    </location>
    <ligand>
        <name>pyridoxal 5'-phosphate</name>
        <dbReference type="ChEBI" id="CHEBI:597326"/>
    </ligand>
</feature>
<feature type="active site" description="Proton donor" evidence="7">
    <location>
        <position position="338"/>
    </location>
</feature>
<organism evidence="10">
    <name type="scientific">Buchnera aphidicola</name>
    <name type="common">Anoecia corni</name>
    <dbReference type="NCBI Taxonomy" id="2994477"/>
    <lineage>
        <taxon>Bacteria</taxon>
        <taxon>Pseudomonadati</taxon>
        <taxon>Pseudomonadota</taxon>
        <taxon>Gammaproteobacteria</taxon>
        <taxon>Enterobacterales</taxon>
        <taxon>Erwiniaceae</taxon>
        <taxon>Buchnera</taxon>
    </lineage>
</organism>
<dbReference type="HAMAP" id="MF_02120">
    <property type="entry name" value="LysA"/>
    <property type="match status" value="1"/>
</dbReference>
<evidence type="ECO:0000256" key="3">
    <source>
        <dbReference type="ARBA" id="ARBA00022898"/>
    </source>
</evidence>
<gene>
    <name evidence="5 10" type="primary">lysA</name>
    <name evidence="10" type="ORF">BUANCORI2928_338</name>
</gene>
<dbReference type="InterPro" id="IPR009006">
    <property type="entry name" value="Ala_racemase/Decarboxylase_C"/>
</dbReference>
<accession>A0AAT9IIJ0</accession>
<dbReference type="RefSeq" id="WP_367680873.1">
    <property type="nucleotide sequence ID" value="NZ_OZ060371.1"/>
</dbReference>
<comment type="catalytic activity">
    <reaction evidence="5 8">
        <text>meso-2,6-diaminopimelate + H(+) = L-lysine + CO2</text>
        <dbReference type="Rhea" id="RHEA:15101"/>
        <dbReference type="ChEBI" id="CHEBI:15378"/>
        <dbReference type="ChEBI" id="CHEBI:16526"/>
        <dbReference type="ChEBI" id="CHEBI:32551"/>
        <dbReference type="ChEBI" id="CHEBI:57791"/>
        <dbReference type="EC" id="4.1.1.20"/>
    </reaction>
</comment>
<evidence type="ECO:0000256" key="7">
    <source>
        <dbReference type="PIRSR" id="PIRSR600183-50"/>
    </source>
</evidence>
<evidence type="ECO:0000259" key="9">
    <source>
        <dbReference type="Pfam" id="PF02784"/>
    </source>
</evidence>
<feature type="domain" description="Orn/DAP/Arg decarboxylase 2 N-terminal" evidence="9">
    <location>
        <begin position="46"/>
        <end position="271"/>
    </location>
</feature>
<dbReference type="GO" id="GO:0008836">
    <property type="term" value="F:diaminopimelate decarboxylase activity"/>
    <property type="evidence" value="ECO:0007669"/>
    <property type="project" value="UniProtKB-UniRule"/>
</dbReference>
<keyword evidence="5 8" id="KW-0457">Lysine biosynthesis</keyword>
<comment type="function">
    <text evidence="5">Specifically catalyzes the decarboxylation of meso-diaminopimelate (meso-DAP) to L-lysine.</text>
</comment>
<feature type="modified residue" description="N6-(pyridoxal phosphate)lysine" evidence="5 7">
    <location>
        <position position="54"/>
    </location>
</feature>
<feature type="binding site" evidence="5">
    <location>
        <position position="223"/>
    </location>
    <ligand>
        <name>pyridoxal 5'-phosphate</name>
        <dbReference type="ChEBI" id="CHEBI:597326"/>
    </ligand>
</feature>
<dbReference type="InterPro" id="IPR000183">
    <property type="entry name" value="Orn/DAP/Arg_de-COase"/>
</dbReference>
<dbReference type="AlphaFoldDB" id="A0AAT9IIJ0"/>
<protein>
    <recommendedName>
        <fullName evidence="5 6">Diaminopimelate decarboxylase</fullName>
        <shortName evidence="5">DAP decarboxylase</shortName>
        <shortName evidence="5">DAPDC</shortName>
        <ecNumber evidence="5 6">4.1.1.20</ecNumber>
    </recommendedName>
</protein>
<dbReference type="PRINTS" id="PR01179">
    <property type="entry name" value="ODADCRBXLASE"/>
</dbReference>
<name>A0AAT9IIJ0_9GAMM</name>
<evidence type="ECO:0000313" key="10">
    <source>
        <dbReference type="EMBL" id="CAL4043547.1"/>
    </source>
</evidence>
<dbReference type="GO" id="GO:0009089">
    <property type="term" value="P:lysine biosynthetic process via diaminopimelate"/>
    <property type="evidence" value="ECO:0007669"/>
    <property type="project" value="UniProtKB-UniRule"/>
</dbReference>
<feature type="binding site" evidence="5">
    <location>
        <position position="339"/>
    </location>
    <ligand>
        <name>substrate</name>
    </ligand>
</feature>
<comment type="pathway">
    <text evidence="5 8">Amino-acid biosynthesis; L-lysine biosynthesis via DAP pathway; L-lysine from DL-2,6-diaminopimelate: step 1/1.</text>
</comment>
<evidence type="ECO:0000256" key="2">
    <source>
        <dbReference type="ARBA" id="ARBA00022793"/>
    </source>
</evidence>
<dbReference type="NCBIfam" id="TIGR01048">
    <property type="entry name" value="lysA"/>
    <property type="match status" value="1"/>
</dbReference>
<feature type="binding site" evidence="5">
    <location>
        <position position="267"/>
    </location>
    <ligand>
        <name>substrate</name>
    </ligand>
</feature>
<dbReference type="PROSITE" id="PS00878">
    <property type="entry name" value="ODR_DC_2_1"/>
    <property type="match status" value="1"/>
</dbReference>
<comment type="cofactor">
    <cofactor evidence="1 5 7 8">
        <name>pyridoxal 5'-phosphate</name>
        <dbReference type="ChEBI" id="CHEBI:597326"/>
    </cofactor>
</comment>